<sequence length="180" mass="20481">MAAIHQTLLTTARLTREGHIAYISPSRNRLGYSGDGLSLIYIVASFKKADGVALSPDTMCFLVQLNIKGGLTQPDRMERWRTEYRKCEEDNAHVWICTYKVSRQRLLHLTLLRDGATRDRTPCKCGVSRRKYFNFLSIGGLSRLHATTVSVLKLMGEPIRRKFFLPSDDTKAVYDLIRAT</sequence>
<dbReference type="AlphaFoldDB" id="A0AAD7ANF6"/>
<evidence type="ECO:0000313" key="2">
    <source>
        <dbReference type="Proteomes" id="UP001218218"/>
    </source>
</evidence>
<protein>
    <submittedName>
        <fullName evidence="1">Uncharacterized protein</fullName>
    </submittedName>
</protein>
<dbReference type="Proteomes" id="UP001218218">
    <property type="component" value="Unassembled WGS sequence"/>
</dbReference>
<gene>
    <name evidence="1" type="ORF">DFH08DRAFT_949491</name>
</gene>
<reference evidence="1" key="1">
    <citation type="submission" date="2023-03" db="EMBL/GenBank/DDBJ databases">
        <title>Massive genome expansion in bonnet fungi (Mycena s.s.) driven by repeated elements and novel gene families across ecological guilds.</title>
        <authorList>
            <consortium name="Lawrence Berkeley National Laboratory"/>
            <person name="Harder C.B."/>
            <person name="Miyauchi S."/>
            <person name="Viragh M."/>
            <person name="Kuo A."/>
            <person name="Thoen E."/>
            <person name="Andreopoulos B."/>
            <person name="Lu D."/>
            <person name="Skrede I."/>
            <person name="Drula E."/>
            <person name="Henrissat B."/>
            <person name="Morin E."/>
            <person name="Kohler A."/>
            <person name="Barry K."/>
            <person name="LaButti K."/>
            <person name="Morin E."/>
            <person name="Salamov A."/>
            <person name="Lipzen A."/>
            <person name="Mereny Z."/>
            <person name="Hegedus B."/>
            <person name="Baldrian P."/>
            <person name="Stursova M."/>
            <person name="Weitz H."/>
            <person name="Taylor A."/>
            <person name="Grigoriev I.V."/>
            <person name="Nagy L.G."/>
            <person name="Martin F."/>
            <person name="Kauserud H."/>
        </authorList>
    </citation>
    <scope>NUCLEOTIDE SEQUENCE</scope>
    <source>
        <strain evidence="1">CBHHK002</strain>
    </source>
</reference>
<dbReference type="EMBL" id="JARIHO010000003">
    <property type="protein sequence ID" value="KAJ7363856.1"/>
    <property type="molecule type" value="Genomic_DNA"/>
</dbReference>
<keyword evidence="2" id="KW-1185">Reference proteome</keyword>
<evidence type="ECO:0000313" key="1">
    <source>
        <dbReference type="EMBL" id="KAJ7363856.1"/>
    </source>
</evidence>
<organism evidence="1 2">
    <name type="scientific">Mycena albidolilacea</name>
    <dbReference type="NCBI Taxonomy" id="1033008"/>
    <lineage>
        <taxon>Eukaryota</taxon>
        <taxon>Fungi</taxon>
        <taxon>Dikarya</taxon>
        <taxon>Basidiomycota</taxon>
        <taxon>Agaricomycotina</taxon>
        <taxon>Agaricomycetes</taxon>
        <taxon>Agaricomycetidae</taxon>
        <taxon>Agaricales</taxon>
        <taxon>Marasmiineae</taxon>
        <taxon>Mycenaceae</taxon>
        <taxon>Mycena</taxon>
    </lineage>
</organism>
<comment type="caution">
    <text evidence="1">The sequence shown here is derived from an EMBL/GenBank/DDBJ whole genome shotgun (WGS) entry which is preliminary data.</text>
</comment>
<proteinExistence type="predicted"/>
<name>A0AAD7ANF6_9AGAR</name>
<accession>A0AAD7ANF6</accession>